<keyword evidence="2" id="KW-1185">Reference proteome</keyword>
<dbReference type="RefSeq" id="WP_126155646.1">
    <property type="nucleotide sequence ID" value="NZ_UZWE01000050.1"/>
</dbReference>
<name>A0A3S4CL50_9RHOB</name>
<organism evidence="1 2">
    <name type="scientific">Paracoccus haematequi</name>
    <dbReference type="NCBI Taxonomy" id="2491866"/>
    <lineage>
        <taxon>Bacteria</taxon>
        <taxon>Pseudomonadati</taxon>
        <taxon>Pseudomonadota</taxon>
        <taxon>Alphaproteobacteria</taxon>
        <taxon>Rhodobacterales</taxon>
        <taxon>Paracoccaceae</taxon>
        <taxon>Paracoccus</taxon>
    </lineage>
</organism>
<dbReference type="EMBL" id="UZWE01000050">
    <property type="protein sequence ID" value="VDS10040.1"/>
    <property type="molecule type" value="Genomic_DNA"/>
</dbReference>
<sequence>MTEILAAIADRAIRAYGYEAVMKMSPRQAYAVTVSSNQLREADLAHGAIAARAGMGGTKEEFGAFIGRQMRRANGIETEG</sequence>
<evidence type="ECO:0000313" key="1">
    <source>
        <dbReference type="EMBL" id="VDS10040.1"/>
    </source>
</evidence>
<reference evidence="1 2" key="1">
    <citation type="submission" date="2018-12" db="EMBL/GenBank/DDBJ databases">
        <authorList>
            <person name="Criscuolo A."/>
        </authorList>
    </citation>
    <scope>NUCLEOTIDE SEQUENCE [LARGE SCALE GENOMIC DNA]</scope>
    <source>
        <strain evidence="1">ACIP1116241</strain>
    </source>
</reference>
<dbReference type="AlphaFoldDB" id="A0A3S4CL50"/>
<protein>
    <submittedName>
        <fullName evidence="1">Uncharacterized protein</fullName>
    </submittedName>
</protein>
<gene>
    <name evidence="1" type="ORF">PARHAE_03251</name>
</gene>
<evidence type="ECO:0000313" key="2">
    <source>
        <dbReference type="Proteomes" id="UP000270743"/>
    </source>
</evidence>
<proteinExistence type="predicted"/>
<dbReference type="Proteomes" id="UP000270743">
    <property type="component" value="Unassembled WGS sequence"/>
</dbReference>
<accession>A0A3S4CL50</accession>